<organism evidence="2 3">
    <name type="scientific">Fusarium acutatum</name>
    <dbReference type="NCBI Taxonomy" id="78861"/>
    <lineage>
        <taxon>Eukaryota</taxon>
        <taxon>Fungi</taxon>
        <taxon>Dikarya</taxon>
        <taxon>Ascomycota</taxon>
        <taxon>Pezizomycotina</taxon>
        <taxon>Sordariomycetes</taxon>
        <taxon>Hypocreomycetidae</taxon>
        <taxon>Hypocreales</taxon>
        <taxon>Nectriaceae</taxon>
        <taxon>Fusarium</taxon>
        <taxon>Fusarium fujikuroi species complex</taxon>
    </lineage>
</organism>
<keyword evidence="3" id="KW-1185">Reference proteome</keyword>
<feature type="compositionally biased region" description="Acidic residues" evidence="1">
    <location>
        <begin position="10"/>
        <end position="33"/>
    </location>
</feature>
<dbReference type="AlphaFoldDB" id="A0A8H4JTT2"/>
<reference evidence="2 3" key="1">
    <citation type="submission" date="2020-01" db="EMBL/GenBank/DDBJ databases">
        <title>Identification and distribution of gene clusters putatively required for synthesis of sphingolipid metabolism inhibitors in phylogenetically diverse species of the filamentous fungus Fusarium.</title>
        <authorList>
            <person name="Kim H.-S."/>
            <person name="Busman M."/>
            <person name="Brown D.W."/>
            <person name="Divon H."/>
            <person name="Uhlig S."/>
            <person name="Proctor R.H."/>
        </authorList>
    </citation>
    <scope>NUCLEOTIDE SEQUENCE [LARGE SCALE GENOMIC DNA]</scope>
    <source>
        <strain evidence="2 3">NRRL 13308</strain>
    </source>
</reference>
<sequence length="87" mass="9872">SFAKKHRGDDESESDESDPSSDQESDQEDEIESDDKSNDDYDRVNNGKVVLEMDEDSVMWADALEEEEEGTERVDVGLDGEEMEFGF</sequence>
<evidence type="ECO:0000256" key="1">
    <source>
        <dbReference type="SAM" id="MobiDB-lite"/>
    </source>
</evidence>
<dbReference type="Proteomes" id="UP000536711">
    <property type="component" value="Unassembled WGS sequence"/>
</dbReference>
<proteinExistence type="predicted"/>
<name>A0A8H4JTT2_9HYPO</name>
<feature type="region of interest" description="Disordered" evidence="1">
    <location>
        <begin position="65"/>
        <end position="87"/>
    </location>
</feature>
<comment type="caution">
    <text evidence="2">The sequence shown here is derived from an EMBL/GenBank/DDBJ whole genome shotgun (WGS) entry which is preliminary data.</text>
</comment>
<evidence type="ECO:0000313" key="3">
    <source>
        <dbReference type="Proteomes" id="UP000536711"/>
    </source>
</evidence>
<evidence type="ECO:0000313" key="2">
    <source>
        <dbReference type="EMBL" id="KAF4437871.1"/>
    </source>
</evidence>
<accession>A0A8H4JTT2</accession>
<protein>
    <submittedName>
        <fullName evidence="2">Uncharacterized protein</fullName>
    </submittedName>
</protein>
<feature type="non-terminal residue" evidence="2">
    <location>
        <position position="1"/>
    </location>
</feature>
<feature type="region of interest" description="Disordered" evidence="1">
    <location>
        <begin position="1"/>
        <end position="50"/>
    </location>
</feature>
<dbReference type="EMBL" id="JAADJF010000123">
    <property type="protein sequence ID" value="KAF4437871.1"/>
    <property type="molecule type" value="Genomic_DNA"/>
</dbReference>
<gene>
    <name evidence="2" type="ORF">FACUT_5320</name>
</gene>
<feature type="compositionally biased region" description="Acidic residues" evidence="1">
    <location>
        <begin position="78"/>
        <end position="87"/>
    </location>
</feature>
<feature type="compositionally biased region" description="Basic and acidic residues" evidence="1">
    <location>
        <begin position="34"/>
        <end position="45"/>
    </location>
</feature>